<evidence type="ECO:0000313" key="2">
    <source>
        <dbReference type="Proteomes" id="UP000236291"/>
    </source>
</evidence>
<sequence>MLKLSNEEAARKAMKEKCIENKISKYVVTDNPKTIKGVSRSEFEAFVVSKTTAAARLKGKNMWIQLYPPSFSFLPIKHGRVHMCKDPTLFPIFELGLDTLFEPMTQEEVSDDRSGSEGHVTCDP</sequence>
<reference evidence="1 2" key="1">
    <citation type="journal article" date="2014" name="Am. J. Bot.">
        <title>Genome assembly and annotation for red clover (Trifolium pratense; Fabaceae).</title>
        <authorList>
            <person name="Istvanek J."/>
            <person name="Jaros M."/>
            <person name="Krenek A."/>
            <person name="Repkova J."/>
        </authorList>
    </citation>
    <scope>NUCLEOTIDE SEQUENCE [LARGE SCALE GENOMIC DNA]</scope>
    <source>
        <strain evidence="2">cv. Tatra</strain>
        <tissue evidence="1">Young leaves</tissue>
    </source>
</reference>
<dbReference type="EMBL" id="ASHM01010251">
    <property type="protein sequence ID" value="PNX92075.1"/>
    <property type="molecule type" value="Genomic_DNA"/>
</dbReference>
<name>A0A2K3MMT4_TRIPR</name>
<protein>
    <submittedName>
        <fullName evidence="1">Formamidopyrimidine-DNA glycosylase-like protein</fullName>
    </submittedName>
</protein>
<dbReference type="STRING" id="57577.A0A2K3MMT4"/>
<dbReference type="InterPro" id="IPR035937">
    <property type="entry name" value="FPG_N"/>
</dbReference>
<dbReference type="Gene3D" id="3.20.190.10">
    <property type="entry name" value="MutM-like, N-terminal"/>
    <property type="match status" value="1"/>
</dbReference>
<dbReference type="ExpressionAtlas" id="A0A2K3MMT4">
    <property type="expression patterns" value="baseline"/>
</dbReference>
<gene>
    <name evidence="1" type="ORF">L195_g015207</name>
</gene>
<dbReference type="AlphaFoldDB" id="A0A2K3MMT4"/>
<reference evidence="1 2" key="2">
    <citation type="journal article" date="2017" name="Front. Plant Sci.">
        <title>Gene Classification and Mining of Molecular Markers Useful in Red Clover (Trifolium pratense) Breeding.</title>
        <authorList>
            <person name="Istvanek J."/>
            <person name="Dluhosova J."/>
            <person name="Dluhos P."/>
            <person name="Patkova L."/>
            <person name="Nedelnik J."/>
            <person name="Repkova J."/>
        </authorList>
    </citation>
    <scope>NUCLEOTIDE SEQUENCE [LARGE SCALE GENOMIC DNA]</scope>
    <source>
        <strain evidence="2">cv. Tatra</strain>
        <tissue evidence="1">Young leaves</tissue>
    </source>
</reference>
<accession>A0A2K3MMT4</accession>
<evidence type="ECO:0000313" key="1">
    <source>
        <dbReference type="EMBL" id="PNX92075.1"/>
    </source>
</evidence>
<dbReference type="Proteomes" id="UP000236291">
    <property type="component" value="Unassembled WGS sequence"/>
</dbReference>
<proteinExistence type="predicted"/>
<organism evidence="1 2">
    <name type="scientific">Trifolium pratense</name>
    <name type="common">Red clover</name>
    <dbReference type="NCBI Taxonomy" id="57577"/>
    <lineage>
        <taxon>Eukaryota</taxon>
        <taxon>Viridiplantae</taxon>
        <taxon>Streptophyta</taxon>
        <taxon>Embryophyta</taxon>
        <taxon>Tracheophyta</taxon>
        <taxon>Spermatophyta</taxon>
        <taxon>Magnoliopsida</taxon>
        <taxon>eudicotyledons</taxon>
        <taxon>Gunneridae</taxon>
        <taxon>Pentapetalae</taxon>
        <taxon>rosids</taxon>
        <taxon>fabids</taxon>
        <taxon>Fabales</taxon>
        <taxon>Fabaceae</taxon>
        <taxon>Papilionoideae</taxon>
        <taxon>50 kb inversion clade</taxon>
        <taxon>NPAAA clade</taxon>
        <taxon>Hologalegina</taxon>
        <taxon>IRL clade</taxon>
        <taxon>Trifolieae</taxon>
        <taxon>Trifolium</taxon>
    </lineage>
</organism>
<comment type="caution">
    <text evidence="1">The sequence shown here is derived from an EMBL/GenBank/DDBJ whole genome shotgun (WGS) entry which is preliminary data.</text>
</comment>